<evidence type="ECO:0000313" key="11">
    <source>
        <dbReference type="Proteomes" id="UP001626550"/>
    </source>
</evidence>
<organism evidence="10 11">
    <name type="scientific">Cichlidogyrus casuarinus</name>
    <dbReference type="NCBI Taxonomy" id="1844966"/>
    <lineage>
        <taxon>Eukaryota</taxon>
        <taxon>Metazoa</taxon>
        <taxon>Spiralia</taxon>
        <taxon>Lophotrochozoa</taxon>
        <taxon>Platyhelminthes</taxon>
        <taxon>Monogenea</taxon>
        <taxon>Monopisthocotylea</taxon>
        <taxon>Dactylogyridea</taxon>
        <taxon>Ancyrocephalidae</taxon>
        <taxon>Cichlidogyrus</taxon>
    </lineage>
</organism>
<proteinExistence type="inferred from homology"/>
<dbReference type="GO" id="GO:0005634">
    <property type="term" value="C:nucleus"/>
    <property type="evidence" value="ECO:0007669"/>
    <property type="project" value="UniProtKB-SubCell"/>
</dbReference>
<evidence type="ECO:0000256" key="3">
    <source>
        <dbReference type="ARBA" id="ARBA00019664"/>
    </source>
</evidence>
<evidence type="ECO:0000256" key="9">
    <source>
        <dbReference type="ARBA" id="ARBA00031981"/>
    </source>
</evidence>
<comment type="similarity">
    <text evidence="2">Belongs to the Mediator complex subunit 30 family.</text>
</comment>
<name>A0ABD2Q019_9PLAT</name>
<evidence type="ECO:0000256" key="1">
    <source>
        <dbReference type="ARBA" id="ARBA00004123"/>
    </source>
</evidence>
<evidence type="ECO:0000256" key="5">
    <source>
        <dbReference type="ARBA" id="ARBA00023159"/>
    </source>
</evidence>
<keyword evidence="11" id="KW-1185">Reference proteome</keyword>
<gene>
    <name evidence="10" type="ORF">Ciccas_008398</name>
</gene>
<dbReference type="Pfam" id="PF11315">
    <property type="entry name" value="Med30"/>
    <property type="match status" value="1"/>
</dbReference>
<evidence type="ECO:0000256" key="4">
    <source>
        <dbReference type="ARBA" id="ARBA00023015"/>
    </source>
</evidence>
<keyword evidence="4" id="KW-0805">Transcription regulation</keyword>
<comment type="subcellular location">
    <subcellularLocation>
        <location evidence="1">Nucleus</location>
    </subcellularLocation>
</comment>
<evidence type="ECO:0000256" key="7">
    <source>
        <dbReference type="ARBA" id="ARBA00023242"/>
    </source>
</evidence>
<accession>A0ABD2Q019</accession>
<evidence type="ECO:0000313" key="10">
    <source>
        <dbReference type="EMBL" id="KAL3313005.1"/>
    </source>
</evidence>
<evidence type="ECO:0000256" key="6">
    <source>
        <dbReference type="ARBA" id="ARBA00023163"/>
    </source>
</evidence>
<dbReference type="AlphaFoldDB" id="A0ABD2Q019"/>
<dbReference type="EMBL" id="JBJKFK010001471">
    <property type="protein sequence ID" value="KAL3313005.1"/>
    <property type="molecule type" value="Genomic_DNA"/>
</dbReference>
<comment type="caution">
    <text evidence="10">The sequence shown here is derived from an EMBL/GenBank/DDBJ whole genome shotgun (WGS) entry which is preliminary data.</text>
</comment>
<dbReference type="InterPro" id="IPR021019">
    <property type="entry name" value="Mediator_Med30_met"/>
</dbReference>
<keyword evidence="7" id="KW-0539">Nucleus</keyword>
<keyword evidence="6" id="KW-0804">Transcription</keyword>
<comment type="function">
    <text evidence="8">Component of the Mediator complex, a coactivator involved in the regulated transcription of nearly all RNA polymerase II-dependent genes. Mediator functions as a bridge to convey information from gene-specific regulatory proteins to the basal RNA polymerase II transcription machinery. Mediator is recruited to promoters by direct interactions with regulatory proteins and serves as a scaffold for the assembly of a functional preinitiation complex with RNA polymerase II and the general transcription factors.</text>
</comment>
<dbReference type="Proteomes" id="UP001626550">
    <property type="component" value="Unassembled WGS sequence"/>
</dbReference>
<reference evidence="10 11" key="1">
    <citation type="submission" date="2024-11" db="EMBL/GenBank/DDBJ databases">
        <title>Adaptive evolution of stress response genes in parasites aligns with host niche diversity.</title>
        <authorList>
            <person name="Hahn C."/>
            <person name="Resl P."/>
        </authorList>
    </citation>
    <scope>NUCLEOTIDE SEQUENCE [LARGE SCALE GENOMIC DNA]</scope>
    <source>
        <strain evidence="10">EGGRZ-B1_66</strain>
        <tissue evidence="10">Body</tissue>
    </source>
</reference>
<sequence>MKIENPSVVTMSPVIMNLGLISQNKFNLPTSPAMKRILLPPLVKNFDLPVIETPLPLTGVIDPSPSTDNIIECRNDIENRRKKMKKHKKRKWMRKYIALEQRNPVLACKQGQEEIQIFTDNLIRLMTELLKVNDPRLTPSRAIQSQTVGLQRHIEEIGASKARLLVEFETVRDFLAAHNLTNATPKIPYMDEPEVSTKIDPQVEAALVEKERLSTLLSHKHQQLEHLNDCMQKAIWEINDLTDPTLKTL</sequence>
<evidence type="ECO:0000256" key="2">
    <source>
        <dbReference type="ARBA" id="ARBA00010606"/>
    </source>
</evidence>
<protein>
    <recommendedName>
        <fullName evidence="3">Mediator of RNA polymerase II transcription subunit 30</fullName>
    </recommendedName>
    <alternativeName>
        <fullName evidence="9">Mediator complex subunit 30</fullName>
    </alternativeName>
</protein>
<keyword evidence="5" id="KW-0010">Activator</keyword>
<evidence type="ECO:0000256" key="8">
    <source>
        <dbReference type="ARBA" id="ARBA00025687"/>
    </source>
</evidence>